<proteinExistence type="predicted"/>
<dbReference type="SUPFAM" id="SSF48452">
    <property type="entry name" value="TPR-like"/>
    <property type="match status" value="1"/>
</dbReference>
<sequence length="360" mass="41165">MIIILIERVSVLKIVLAVSALFLSPITYSSVEHAPTQKVLDEAQDYLTVDPSYTLKLLGQVPNIESLPPALFVRLHIIALRAYVPTNQLDNMLNSLDALFSHSDEPFFIDNATAVLSGLGIWLRRNRYLEDSQVSLECAYELAHTDKQRFTLTNSLALVSRQLNEYEKAQDLYSRLLSLAEQNEQTSLFAMIHNNLGAIDLDLGRIKNAEQHFRISLEKYQSVDKRSGIISAGINLLFAFILQEQIINFERLYEPTSNLTTAFPNDSKKALLFWLKTRFDQLEGKYLTPSIEHRLKVAYSQLEDDKIRKLVYENLASKLGIDVEKPPARTPQSFNSPWFKEVQDCKWKTLIAEYQHSPTD</sequence>
<dbReference type="AlphaFoldDB" id="A0A975HL10"/>
<keyword evidence="2" id="KW-1185">Reference proteome</keyword>
<dbReference type="KEGG" id="pxi:J5O05_00735"/>
<dbReference type="InterPro" id="IPR011990">
    <property type="entry name" value="TPR-like_helical_dom_sf"/>
</dbReference>
<protein>
    <submittedName>
        <fullName evidence="1">Tetratricopeptide repeat protein</fullName>
    </submittedName>
</protein>
<organism evidence="1 2">
    <name type="scientific">Pseudoalteromonas xiamenensis</name>
    <dbReference type="NCBI Taxonomy" id="882626"/>
    <lineage>
        <taxon>Bacteria</taxon>
        <taxon>Pseudomonadati</taxon>
        <taxon>Pseudomonadota</taxon>
        <taxon>Gammaproteobacteria</taxon>
        <taxon>Alteromonadales</taxon>
        <taxon>Pseudoalteromonadaceae</taxon>
        <taxon>Pseudoalteromonas</taxon>
    </lineage>
</organism>
<dbReference type="RefSeq" id="WP_208843170.1">
    <property type="nucleotide sequence ID" value="NZ_CP072133.1"/>
</dbReference>
<dbReference type="SMART" id="SM00028">
    <property type="entry name" value="TPR"/>
    <property type="match status" value="2"/>
</dbReference>
<reference evidence="1" key="1">
    <citation type="submission" date="2021-03" db="EMBL/GenBank/DDBJ databases">
        <title>Complete Genome of Pseudoalteromonas xiamenensis STKMTI.2, a new potential marine bacterium producing anti-Vibrio compounds.</title>
        <authorList>
            <person name="Handayani D.P."/>
            <person name="Isnansetyo A."/>
            <person name="Istiqomah I."/>
            <person name="Jumina J."/>
        </authorList>
    </citation>
    <scope>NUCLEOTIDE SEQUENCE</scope>
    <source>
        <strain evidence="1">STKMTI.2</strain>
    </source>
</reference>
<dbReference type="Proteomes" id="UP000664904">
    <property type="component" value="Chromosome"/>
</dbReference>
<dbReference type="EMBL" id="CP072133">
    <property type="protein sequence ID" value="QTH71544.1"/>
    <property type="molecule type" value="Genomic_DNA"/>
</dbReference>
<gene>
    <name evidence="1" type="ORF">J5O05_00735</name>
</gene>
<evidence type="ECO:0000313" key="2">
    <source>
        <dbReference type="Proteomes" id="UP000664904"/>
    </source>
</evidence>
<name>A0A975HL10_9GAMM</name>
<dbReference type="Gene3D" id="1.25.40.10">
    <property type="entry name" value="Tetratricopeptide repeat domain"/>
    <property type="match status" value="1"/>
</dbReference>
<evidence type="ECO:0000313" key="1">
    <source>
        <dbReference type="EMBL" id="QTH71544.1"/>
    </source>
</evidence>
<dbReference type="InterPro" id="IPR019734">
    <property type="entry name" value="TPR_rpt"/>
</dbReference>
<accession>A0A975HL10</accession>